<sequence length="128" mass="13597">MSEAVKLWVHQGAGDLPRPVGAEIEENDAVVVADGATAVADNRLHKLVGNALFIGVLHRRHKVGVCRRALAVHHGVVCLLHPVPAFVAVHGVVPAHDACDLSDSELTALFHGLCHKIRPGGRRNVPSV</sequence>
<evidence type="ECO:0000313" key="1">
    <source>
        <dbReference type="EMBL" id="MPN23938.1"/>
    </source>
</evidence>
<name>A0A645GAK3_9ZZZZ</name>
<comment type="caution">
    <text evidence="1">The sequence shown here is derived from an EMBL/GenBank/DDBJ whole genome shotgun (WGS) entry which is preliminary data.</text>
</comment>
<reference evidence="1" key="1">
    <citation type="submission" date="2019-08" db="EMBL/GenBank/DDBJ databases">
        <authorList>
            <person name="Kucharzyk K."/>
            <person name="Murdoch R.W."/>
            <person name="Higgins S."/>
            <person name="Loffler F."/>
        </authorList>
    </citation>
    <scope>NUCLEOTIDE SEQUENCE</scope>
</reference>
<accession>A0A645GAK3</accession>
<proteinExistence type="predicted"/>
<gene>
    <name evidence="1" type="ORF">SDC9_171331</name>
</gene>
<dbReference type="EMBL" id="VSSQ01072587">
    <property type="protein sequence ID" value="MPN23938.1"/>
    <property type="molecule type" value="Genomic_DNA"/>
</dbReference>
<organism evidence="1">
    <name type="scientific">bioreactor metagenome</name>
    <dbReference type="NCBI Taxonomy" id="1076179"/>
    <lineage>
        <taxon>unclassified sequences</taxon>
        <taxon>metagenomes</taxon>
        <taxon>ecological metagenomes</taxon>
    </lineage>
</organism>
<dbReference type="AlphaFoldDB" id="A0A645GAK3"/>
<protein>
    <submittedName>
        <fullName evidence="1">Uncharacterized protein</fullName>
    </submittedName>
</protein>